<feature type="transmembrane region" description="Helical" evidence="8">
    <location>
        <begin position="132"/>
        <end position="159"/>
    </location>
</feature>
<gene>
    <name evidence="9" type="ORF">SPSIL_036810</name>
</gene>
<dbReference type="PANTHER" id="PTHR30070:SF1">
    <property type="entry name" value="CYTOCHROME C BIOGENESIS B-RELATED"/>
    <property type="match status" value="1"/>
</dbReference>
<evidence type="ECO:0000256" key="3">
    <source>
        <dbReference type="ARBA" id="ARBA00022448"/>
    </source>
</evidence>
<evidence type="ECO:0000256" key="1">
    <source>
        <dbReference type="ARBA" id="ARBA00004141"/>
    </source>
</evidence>
<dbReference type="EMBL" id="CP155573">
    <property type="protein sequence ID" value="XFO67482.1"/>
    <property type="molecule type" value="Genomic_DNA"/>
</dbReference>
<keyword evidence="3" id="KW-0813">Transport</keyword>
<dbReference type="PANTHER" id="PTHR30070">
    <property type="entry name" value="HEME EXPORTER PROTEIN B"/>
    <property type="match status" value="1"/>
</dbReference>
<evidence type="ECO:0000256" key="7">
    <source>
        <dbReference type="ARBA" id="ARBA00023136"/>
    </source>
</evidence>
<reference evidence="9" key="1">
    <citation type="submission" date="2024-05" db="EMBL/GenBank/DDBJ databases">
        <title>Isolation and characterization of Sporomusa carbonis sp. nov., a carboxydotrophic hydrogenogen in the genus of Sporomusa isolated from a charcoal burning pile.</title>
        <authorList>
            <person name="Boeer T."/>
            <person name="Rosenbaum F."/>
            <person name="Eysell L."/>
            <person name="Mueller V."/>
            <person name="Daniel R."/>
            <person name="Poehlein A."/>
        </authorList>
    </citation>
    <scope>NUCLEOTIDE SEQUENCE [LARGE SCALE GENOMIC DNA]</scope>
    <source>
        <strain evidence="9">DSM 10669</strain>
    </source>
</reference>
<evidence type="ECO:0000256" key="6">
    <source>
        <dbReference type="ARBA" id="ARBA00022989"/>
    </source>
</evidence>
<organism evidence="9 10">
    <name type="scientific">Sporomusa silvacetica DSM 10669</name>
    <dbReference type="NCBI Taxonomy" id="1123289"/>
    <lineage>
        <taxon>Bacteria</taxon>
        <taxon>Bacillati</taxon>
        <taxon>Bacillota</taxon>
        <taxon>Negativicutes</taxon>
        <taxon>Selenomonadales</taxon>
        <taxon>Sporomusaceae</taxon>
        <taxon>Sporomusa</taxon>
    </lineage>
</organism>
<evidence type="ECO:0000256" key="8">
    <source>
        <dbReference type="SAM" id="Phobius"/>
    </source>
</evidence>
<name>A0ABZ3IPU8_9FIRM</name>
<evidence type="ECO:0000256" key="4">
    <source>
        <dbReference type="ARBA" id="ARBA00022692"/>
    </source>
</evidence>
<evidence type="ECO:0000313" key="9">
    <source>
        <dbReference type="EMBL" id="XFO67482.1"/>
    </source>
</evidence>
<sequence>MLKKKLAWHDSAWAIFRKDLLCEFRTRYAFGALMMLALITLSSISMTLAGTALSSPIAATLLWVILFFCAMAGLSRTFIHEQETGTLFILRLYANGQAVLAGKLLYNILLLQLMTLFILPLFIVFLNIEIQLWGQLLFVLFLGTTGIASVAILTALMVVSTGAKGSLFTVITFPVLLPQFLTAITATGLILSGIAPNWREFFFLAGYDVTIIVIASLLFDYLWYD</sequence>
<feature type="transmembrane region" description="Helical" evidence="8">
    <location>
        <begin position="28"/>
        <end position="49"/>
    </location>
</feature>
<evidence type="ECO:0000256" key="5">
    <source>
        <dbReference type="ARBA" id="ARBA00022748"/>
    </source>
</evidence>
<evidence type="ECO:0000313" key="10">
    <source>
        <dbReference type="Proteomes" id="UP000216752"/>
    </source>
</evidence>
<feature type="transmembrane region" description="Helical" evidence="8">
    <location>
        <begin position="201"/>
        <end position="224"/>
    </location>
</feature>
<dbReference type="Pfam" id="PF03379">
    <property type="entry name" value="CcmB"/>
    <property type="match status" value="1"/>
</dbReference>
<keyword evidence="4 8" id="KW-0812">Transmembrane</keyword>
<comment type="subcellular location">
    <subcellularLocation>
        <location evidence="1">Membrane</location>
        <topology evidence="1">Multi-pass membrane protein</topology>
    </subcellularLocation>
</comment>
<dbReference type="InterPro" id="IPR003544">
    <property type="entry name" value="Cyt_c_biogenesis_CcmB"/>
</dbReference>
<evidence type="ECO:0008006" key="11">
    <source>
        <dbReference type="Google" id="ProtNLM"/>
    </source>
</evidence>
<comment type="similarity">
    <text evidence="2">Belongs to the CcmB/CycW/HelB family.</text>
</comment>
<proteinExistence type="inferred from homology"/>
<keyword evidence="6 8" id="KW-1133">Transmembrane helix</keyword>
<feature type="transmembrane region" description="Helical" evidence="8">
    <location>
        <begin position="171"/>
        <end position="195"/>
    </location>
</feature>
<keyword evidence="10" id="KW-1185">Reference proteome</keyword>
<evidence type="ECO:0000256" key="2">
    <source>
        <dbReference type="ARBA" id="ARBA00010544"/>
    </source>
</evidence>
<dbReference type="Proteomes" id="UP000216752">
    <property type="component" value="Chromosome"/>
</dbReference>
<keyword evidence="5" id="KW-0201">Cytochrome c-type biogenesis</keyword>
<keyword evidence="7 8" id="KW-0472">Membrane</keyword>
<accession>A0ABZ3IPU8</accession>
<feature type="transmembrane region" description="Helical" evidence="8">
    <location>
        <begin position="104"/>
        <end position="126"/>
    </location>
</feature>
<protein>
    <recommendedName>
        <fullName evidence="11">Heme exporter protein B</fullName>
    </recommendedName>
</protein>
<dbReference type="RefSeq" id="WP_094604241.1">
    <property type="nucleotide sequence ID" value="NZ_CP155573.1"/>
</dbReference>
<feature type="transmembrane region" description="Helical" evidence="8">
    <location>
        <begin position="55"/>
        <end position="74"/>
    </location>
</feature>